<dbReference type="EMBL" id="BMIP01000008">
    <property type="protein sequence ID" value="GGD79435.1"/>
    <property type="molecule type" value="Genomic_DNA"/>
</dbReference>
<dbReference type="PANTHER" id="PTHR31609">
    <property type="entry name" value="YDJC DEACETYLASE FAMILY MEMBER"/>
    <property type="match status" value="1"/>
</dbReference>
<dbReference type="GO" id="GO:0016787">
    <property type="term" value="F:hydrolase activity"/>
    <property type="evidence" value="ECO:0007669"/>
    <property type="project" value="UniProtKB-KW"/>
</dbReference>
<feature type="chain" id="PRO_5037287653" evidence="6">
    <location>
        <begin position="19"/>
        <end position="355"/>
    </location>
</feature>
<dbReference type="GO" id="GO:0046872">
    <property type="term" value="F:metal ion binding"/>
    <property type="evidence" value="ECO:0007669"/>
    <property type="project" value="UniProtKB-KW"/>
</dbReference>
<evidence type="ECO:0000313" key="8">
    <source>
        <dbReference type="Proteomes" id="UP000612349"/>
    </source>
</evidence>
<evidence type="ECO:0000256" key="5">
    <source>
        <dbReference type="ARBA" id="ARBA00023277"/>
    </source>
</evidence>
<organism evidence="7 8">
    <name type="scientific">Croceicoccus mobilis</name>
    <dbReference type="NCBI Taxonomy" id="1703339"/>
    <lineage>
        <taxon>Bacteria</taxon>
        <taxon>Pseudomonadati</taxon>
        <taxon>Pseudomonadota</taxon>
        <taxon>Alphaproteobacteria</taxon>
        <taxon>Sphingomonadales</taxon>
        <taxon>Erythrobacteraceae</taxon>
        <taxon>Croceicoccus</taxon>
    </lineage>
</organism>
<accession>A0A916Z779</accession>
<reference evidence="7" key="2">
    <citation type="submission" date="2020-09" db="EMBL/GenBank/DDBJ databases">
        <authorList>
            <person name="Sun Q."/>
            <person name="Zhou Y."/>
        </authorList>
    </citation>
    <scope>NUCLEOTIDE SEQUENCE</scope>
    <source>
        <strain evidence="7">CGMCC 1.15360</strain>
    </source>
</reference>
<keyword evidence="2" id="KW-0479">Metal-binding</keyword>
<keyword evidence="4" id="KW-0460">Magnesium</keyword>
<dbReference type="PANTHER" id="PTHR31609:SF1">
    <property type="entry name" value="CARBOHYDRATE DEACETYLASE"/>
    <property type="match status" value="1"/>
</dbReference>
<dbReference type="GO" id="GO:0005975">
    <property type="term" value="P:carbohydrate metabolic process"/>
    <property type="evidence" value="ECO:0007669"/>
    <property type="project" value="InterPro"/>
</dbReference>
<dbReference type="InterPro" id="IPR011330">
    <property type="entry name" value="Glyco_hydro/deAcase_b/a-brl"/>
</dbReference>
<comment type="cofactor">
    <cofactor evidence="1">
        <name>Mg(2+)</name>
        <dbReference type="ChEBI" id="CHEBI:18420"/>
    </cofactor>
</comment>
<keyword evidence="6" id="KW-0732">Signal</keyword>
<dbReference type="RefSeq" id="WP_066772044.1">
    <property type="nucleotide sequence ID" value="NZ_BMIP01000008.1"/>
</dbReference>
<protein>
    <submittedName>
        <fullName evidence="7">PTS cellbiose transporter subunit IIC</fullName>
    </submittedName>
</protein>
<dbReference type="SUPFAM" id="SSF88713">
    <property type="entry name" value="Glycoside hydrolase/deacetylase"/>
    <property type="match status" value="1"/>
</dbReference>
<evidence type="ECO:0000313" key="7">
    <source>
        <dbReference type="EMBL" id="GGD79435.1"/>
    </source>
</evidence>
<evidence type="ECO:0000256" key="3">
    <source>
        <dbReference type="ARBA" id="ARBA00022801"/>
    </source>
</evidence>
<keyword evidence="3" id="KW-0378">Hydrolase</keyword>
<keyword evidence="8" id="KW-1185">Reference proteome</keyword>
<evidence type="ECO:0000256" key="4">
    <source>
        <dbReference type="ARBA" id="ARBA00022842"/>
    </source>
</evidence>
<gene>
    <name evidence="7" type="ORF">GCM10010990_31670</name>
</gene>
<reference evidence="7" key="1">
    <citation type="journal article" date="2014" name="Int. J. Syst. Evol. Microbiol.">
        <title>Complete genome sequence of Corynebacterium casei LMG S-19264T (=DSM 44701T), isolated from a smear-ripened cheese.</title>
        <authorList>
            <consortium name="US DOE Joint Genome Institute (JGI-PGF)"/>
            <person name="Walter F."/>
            <person name="Albersmeier A."/>
            <person name="Kalinowski J."/>
            <person name="Ruckert C."/>
        </authorList>
    </citation>
    <scope>NUCLEOTIDE SEQUENCE</scope>
    <source>
        <strain evidence="7">CGMCC 1.15360</strain>
    </source>
</reference>
<sequence length="355" mass="39800">MRLAGAFKGSILSAAVLAALTGIPGAPTSLGGAPVAVAEEAPDHGRQMIVRADDVGASKIYNEGVFEAVDNGVVTWVDIMLDSPGTIDALIKLKERPWISVGWHAHMWGSPVLPAAEVPSLVVPEGEEYAGRFREDIQTAPDVKFEEALAELRAQMELSIQYLGHPPTFGSPGLGMPMQGPVEPTPFLRAKQQVIDEYHLIDGWYNNMGKVEAEPKWADKKAWYTNMLPSVKDFYQTDSVADWEENYSPVNYYTEDRGGMLKLMDEGWTPIRAFHPGYLDLWTYRRMERGDRTMSRRFSLIRLLDLEGLTSNELKDWIRENRIALVSPKDLLFGRNAYQDHLKAVGSDLYIERDD</sequence>
<keyword evidence="5" id="KW-0119">Carbohydrate metabolism</keyword>
<evidence type="ECO:0000256" key="6">
    <source>
        <dbReference type="SAM" id="SignalP"/>
    </source>
</evidence>
<evidence type="ECO:0000256" key="1">
    <source>
        <dbReference type="ARBA" id="ARBA00001946"/>
    </source>
</evidence>
<dbReference type="Pfam" id="PF04794">
    <property type="entry name" value="YdjC"/>
    <property type="match status" value="1"/>
</dbReference>
<dbReference type="GO" id="GO:0019213">
    <property type="term" value="F:deacetylase activity"/>
    <property type="evidence" value="ECO:0007669"/>
    <property type="project" value="TreeGrafter"/>
</dbReference>
<dbReference type="InterPro" id="IPR006879">
    <property type="entry name" value="YdjC-like"/>
</dbReference>
<dbReference type="AlphaFoldDB" id="A0A916Z779"/>
<name>A0A916Z779_9SPHN</name>
<dbReference type="Gene3D" id="3.20.20.370">
    <property type="entry name" value="Glycoside hydrolase/deacetylase"/>
    <property type="match status" value="1"/>
</dbReference>
<comment type="caution">
    <text evidence="7">The sequence shown here is derived from an EMBL/GenBank/DDBJ whole genome shotgun (WGS) entry which is preliminary data.</text>
</comment>
<dbReference type="Proteomes" id="UP000612349">
    <property type="component" value="Unassembled WGS sequence"/>
</dbReference>
<proteinExistence type="predicted"/>
<feature type="signal peptide" evidence="6">
    <location>
        <begin position="1"/>
        <end position="18"/>
    </location>
</feature>
<evidence type="ECO:0000256" key="2">
    <source>
        <dbReference type="ARBA" id="ARBA00022723"/>
    </source>
</evidence>